<organism evidence="12 13">
    <name type="scientific">Lyophyllum shimeji</name>
    <name type="common">Hon-shimeji</name>
    <name type="synonym">Tricholoma shimeji</name>
    <dbReference type="NCBI Taxonomy" id="47721"/>
    <lineage>
        <taxon>Eukaryota</taxon>
        <taxon>Fungi</taxon>
        <taxon>Dikarya</taxon>
        <taxon>Basidiomycota</taxon>
        <taxon>Agaricomycotina</taxon>
        <taxon>Agaricomycetes</taxon>
        <taxon>Agaricomycetidae</taxon>
        <taxon>Agaricales</taxon>
        <taxon>Tricholomatineae</taxon>
        <taxon>Lyophyllaceae</taxon>
        <taxon>Lyophyllum</taxon>
    </lineage>
</organism>
<comment type="similarity">
    <text evidence="8">Belongs to the glycosyl hydrolase 18 family.</text>
</comment>
<keyword evidence="13" id="KW-1185">Reference proteome</keyword>
<keyword evidence="6" id="KW-0624">Polysaccharide degradation</keyword>
<sequence>MDWTRCCPECSKVGNLTWYIHIIGHTTASSPGPHILYVVKVTFKNGQQSEVVRRYSQFASLRKYLGDAFDLPPKRVLANVIVPFTWVDDDLIAERTIGLEAYLNNLNATPEFYNNDAFLQFLSSPSFDASTLPAYVANAPVMVSRSVVTIDHALEEPETRPGPIAAAYYPTWAVWSNPPNKLNFAKFDMLFFAFVAPNASSTLKWPRGGQDTLRRLVFAARKSGKGTKIVLSVGGWGGSYWFSNAVKTQANRTQFIHALVEAVNSFGLDGVDIDWEYPNSKGAGNPHSSADSENFLSLLKLLRASLGPSKIISAAVAHVPWLGTDGRALSDVTQFAAFLTYANIMNYDVFGASSKPGPNAPLGNLCGTAKDPQASAHSAFVQWTKAGFPASKLLLGLPLYGYVSKSTAKKLSGSLLPDSPPDPVAHPRGPATDRSTAPAGDLSQMWGQQIPFKQLVQSGALQKNEDGTYTAANGYTHCWDDCSDTPFLFNVARKTVVTYDDPFSIASKTQFARRSGMAGCFTWSLDQDDGSVLQDVIRAYLGKA</sequence>
<dbReference type="SMART" id="SM00636">
    <property type="entry name" value="Glyco_18"/>
    <property type="match status" value="1"/>
</dbReference>
<evidence type="ECO:0000313" key="13">
    <source>
        <dbReference type="Proteomes" id="UP001063166"/>
    </source>
</evidence>
<protein>
    <submittedName>
        <fullName evidence="12">Glyco_18</fullName>
    </submittedName>
</protein>
<dbReference type="GO" id="GO:0000272">
    <property type="term" value="P:polysaccharide catabolic process"/>
    <property type="evidence" value="ECO:0007669"/>
    <property type="project" value="UniProtKB-KW"/>
</dbReference>
<dbReference type="OrthoDB" id="73875at2759"/>
<dbReference type="InterPro" id="IPR036871">
    <property type="entry name" value="PX_dom_sf"/>
</dbReference>
<evidence type="ECO:0000256" key="8">
    <source>
        <dbReference type="RuleBase" id="RU004453"/>
    </source>
</evidence>
<feature type="domain" description="GH18" evidence="11">
    <location>
        <begin position="163"/>
        <end position="544"/>
    </location>
</feature>
<evidence type="ECO:0000256" key="6">
    <source>
        <dbReference type="ARBA" id="ARBA00023326"/>
    </source>
</evidence>
<dbReference type="Gene3D" id="3.20.20.80">
    <property type="entry name" value="Glycosidases"/>
    <property type="match status" value="1"/>
</dbReference>
<dbReference type="PROSITE" id="PS51910">
    <property type="entry name" value="GH18_2"/>
    <property type="match status" value="1"/>
</dbReference>
<dbReference type="GO" id="GO:0005576">
    <property type="term" value="C:extracellular region"/>
    <property type="evidence" value="ECO:0007669"/>
    <property type="project" value="TreeGrafter"/>
</dbReference>
<keyword evidence="3" id="KW-0146">Chitin degradation</keyword>
<feature type="region of interest" description="Disordered" evidence="9">
    <location>
        <begin position="413"/>
        <end position="440"/>
    </location>
</feature>
<dbReference type="PROSITE" id="PS01095">
    <property type="entry name" value="GH18_1"/>
    <property type="match status" value="1"/>
</dbReference>
<dbReference type="SUPFAM" id="SSF64268">
    <property type="entry name" value="PX domain"/>
    <property type="match status" value="1"/>
</dbReference>
<comment type="catalytic activity">
    <reaction evidence="1">
        <text>Random endo-hydrolysis of N-acetyl-beta-D-glucosaminide (1-&gt;4)-beta-linkages in chitin and chitodextrins.</text>
        <dbReference type="EC" id="3.2.1.14"/>
    </reaction>
</comment>
<accession>A0A9P3UTS7</accession>
<evidence type="ECO:0000256" key="7">
    <source>
        <dbReference type="RuleBase" id="RU000489"/>
    </source>
</evidence>
<evidence type="ECO:0000256" key="2">
    <source>
        <dbReference type="ARBA" id="ARBA00022801"/>
    </source>
</evidence>
<dbReference type="PANTHER" id="PTHR11177:SF317">
    <property type="entry name" value="CHITINASE 12-RELATED"/>
    <property type="match status" value="1"/>
</dbReference>
<dbReference type="CDD" id="cd06093">
    <property type="entry name" value="PX_domain"/>
    <property type="match status" value="1"/>
</dbReference>
<dbReference type="InterPro" id="IPR001579">
    <property type="entry name" value="Glyco_hydro_18_chit_AS"/>
</dbReference>
<evidence type="ECO:0000256" key="4">
    <source>
        <dbReference type="ARBA" id="ARBA00023277"/>
    </source>
</evidence>
<evidence type="ECO:0000256" key="3">
    <source>
        <dbReference type="ARBA" id="ARBA00023024"/>
    </source>
</evidence>
<dbReference type="InterPro" id="IPR029070">
    <property type="entry name" value="Chitinase_insertion_sf"/>
</dbReference>
<reference evidence="12" key="1">
    <citation type="submission" date="2022-07" db="EMBL/GenBank/DDBJ databases">
        <title>The genome of Lyophyllum shimeji provides insight into the initial evolution of ectomycorrhizal fungal genome.</title>
        <authorList>
            <person name="Kobayashi Y."/>
            <person name="Shibata T."/>
            <person name="Hirakawa H."/>
            <person name="Shigenobu S."/>
            <person name="Nishiyama T."/>
            <person name="Yamada A."/>
            <person name="Hasebe M."/>
            <person name="Kawaguchi M."/>
        </authorList>
    </citation>
    <scope>NUCLEOTIDE SEQUENCE</scope>
    <source>
        <strain evidence="12">AT787</strain>
    </source>
</reference>
<feature type="domain" description="PX" evidence="10">
    <location>
        <begin position="15"/>
        <end position="129"/>
    </location>
</feature>
<gene>
    <name evidence="12" type="ORF">LshimejAT787_1701140</name>
</gene>
<keyword evidence="5 7" id="KW-0326">Glycosidase</keyword>
<dbReference type="GO" id="GO:0035091">
    <property type="term" value="F:phosphatidylinositol binding"/>
    <property type="evidence" value="ECO:0007669"/>
    <property type="project" value="InterPro"/>
</dbReference>
<evidence type="ECO:0000256" key="5">
    <source>
        <dbReference type="ARBA" id="ARBA00023295"/>
    </source>
</evidence>
<dbReference type="GO" id="GO:0008843">
    <property type="term" value="F:endochitinase activity"/>
    <property type="evidence" value="ECO:0007669"/>
    <property type="project" value="UniProtKB-EC"/>
</dbReference>
<dbReference type="PANTHER" id="PTHR11177">
    <property type="entry name" value="CHITINASE"/>
    <property type="match status" value="1"/>
</dbReference>
<proteinExistence type="inferred from homology"/>
<dbReference type="InterPro" id="IPR050314">
    <property type="entry name" value="Glycosyl_Hydrlase_18"/>
</dbReference>
<dbReference type="InterPro" id="IPR011583">
    <property type="entry name" value="Chitinase_II/V-like_cat"/>
</dbReference>
<dbReference type="Proteomes" id="UP001063166">
    <property type="component" value="Unassembled WGS sequence"/>
</dbReference>
<dbReference type="EMBL" id="BRPK01000017">
    <property type="protein sequence ID" value="GLB44487.1"/>
    <property type="molecule type" value="Genomic_DNA"/>
</dbReference>
<dbReference type="Gene3D" id="3.10.50.10">
    <property type="match status" value="1"/>
</dbReference>
<keyword evidence="4" id="KW-0119">Carbohydrate metabolism</keyword>
<keyword evidence="2 7" id="KW-0378">Hydrolase</keyword>
<dbReference type="SMART" id="SM00312">
    <property type="entry name" value="PX"/>
    <property type="match status" value="1"/>
</dbReference>
<evidence type="ECO:0000256" key="1">
    <source>
        <dbReference type="ARBA" id="ARBA00000822"/>
    </source>
</evidence>
<dbReference type="AlphaFoldDB" id="A0A9P3UTS7"/>
<dbReference type="GO" id="GO:0006032">
    <property type="term" value="P:chitin catabolic process"/>
    <property type="evidence" value="ECO:0007669"/>
    <property type="project" value="UniProtKB-KW"/>
</dbReference>
<dbReference type="PROSITE" id="PS50195">
    <property type="entry name" value="PX"/>
    <property type="match status" value="1"/>
</dbReference>
<dbReference type="Gene3D" id="3.30.1520.10">
    <property type="entry name" value="Phox-like domain"/>
    <property type="match status" value="1"/>
</dbReference>
<dbReference type="SUPFAM" id="SSF51445">
    <property type="entry name" value="(Trans)glycosidases"/>
    <property type="match status" value="1"/>
</dbReference>
<dbReference type="InterPro" id="IPR017853">
    <property type="entry name" value="GH"/>
</dbReference>
<comment type="caution">
    <text evidence="12">The sequence shown here is derived from an EMBL/GenBank/DDBJ whole genome shotgun (WGS) entry which is preliminary data.</text>
</comment>
<evidence type="ECO:0000259" key="10">
    <source>
        <dbReference type="PROSITE" id="PS50195"/>
    </source>
</evidence>
<dbReference type="Pfam" id="PF00787">
    <property type="entry name" value="PX"/>
    <property type="match status" value="1"/>
</dbReference>
<dbReference type="Pfam" id="PF00704">
    <property type="entry name" value="Glyco_hydro_18"/>
    <property type="match status" value="1"/>
</dbReference>
<name>A0A9P3UTS7_LYOSH</name>
<dbReference type="InterPro" id="IPR001223">
    <property type="entry name" value="Glyco_hydro18_cat"/>
</dbReference>
<dbReference type="GO" id="GO:0008061">
    <property type="term" value="F:chitin binding"/>
    <property type="evidence" value="ECO:0007669"/>
    <property type="project" value="InterPro"/>
</dbReference>
<evidence type="ECO:0000313" key="12">
    <source>
        <dbReference type="EMBL" id="GLB44487.1"/>
    </source>
</evidence>
<dbReference type="InterPro" id="IPR001683">
    <property type="entry name" value="PX_dom"/>
</dbReference>
<evidence type="ECO:0000259" key="11">
    <source>
        <dbReference type="PROSITE" id="PS51910"/>
    </source>
</evidence>
<evidence type="ECO:0000256" key="9">
    <source>
        <dbReference type="SAM" id="MobiDB-lite"/>
    </source>
</evidence>